<dbReference type="AlphaFoldDB" id="A0A9W8IHQ3"/>
<protein>
    <recommendedName>
        <fullName evidence="4">CsbD-like domain-containing protein</fullName>
    </recommendedName>
</protein>
<proteinExistence type="predicted"/>
<dbReference type="OrthoDB" id="5554693at2759"/>
<dbReference type="EMBL" id="JANBUW010000020">
    <property type="protein sequence ID" value="KAJ2850973.1"/>
    <property type="molecule type" value="Genomic_DNA"/>
</dbReference>
<evidence type="ECO:0008006" key="4">
    <source>
        <dbReference type="Google" id="ProtNLM"/>
    </source>
</evidence>
<feature type="region of interest" description="Disordered" evidence="1">
    <location>
        <begin position="25"/>
        <end position="140"/>
    </location>
</feature>
<organism evidence="2 3">
    <name type="scientific">Coemansia brasiliensis</name>
    <dbReference type="NCBI Taxonomy" id="2650707"/>
    <lineage>
        <taxon>Eukaryota</taxon>
        <taxon>Fungi</taxon>
        <taxon>Fungi incertae sedis</taxon>
        <taxon>Zoopagomycota</taxon>
        <taxon>Kickxellomycotina</taxon>
        <taxon>Kickxellomycetes</taxon>
        <taxon>Kickxellales</taxon>
        <taxon>Kickxellaceae</taxon>
        <taxon>Coemansia</taxon>
    </lineage>
</organism>
<dbReference type="Proteomes" id="UP001139887">
    <property type="component" value="Unassembled WGS sequence"/>
</dbReference>
<sequence length="140" mass="15515">MSNDNANYSTLDNLKEKIVGSAKSTIGSWTNNPELAQKGDQQYYTAEGKAKVHEQQQEAEKKKEELKNDPNVQQGHGLVQQVAGAGQKILGGLTKDEQMKKEGEEKHAEGLGRFDANAEKAKKEQENAKQKEQQNQDPAH</sequence>
<evidence type="ECO:0000313" key="2">
    <source>
        <dbReference type="EMBL" id="KAJ2850973.1"/>
    </source>
</evidence>
<feature type="compositionally biased region" description="Basic and acidic residues" evidence="1">
    <location>
        <begin position="94"/>
        <end position="140"/>
    </location>
</feature>
<evidence type="ECO:0000313" key="3">
    <source>
        <dbReference type="Proteomes" id="UP001139887"/>
    </source>
</evidence>
<evidence type="ECO:0000256" key="1">
    <source>
        <dbReference type="SAM" id="MobiDB-lite"/>
    </source>
</evidence>
<comment type="caution">
    <text evidence="2">The sequence shown here is derived from an EMBL/GenBank/DDBJ whole genome shotgun (WGS) entry which is preliminary data.</text>
</comment>
<keyword evidence="3" id="KW-1185">Reference proteome</keyword>
<feature type="compositionally biased region" description="Basic and acidic residues" evidence="1">
    <location>
        <begin position="48"/>
        <end position="68"/>
    </location>
</feature>
<feature type="compositionally biased region" description="Polar residues" evidence="1">
    <location>
        <begin position="25"/>
        <end position="44"/>
    </location>
</feature>
<name>A0A9W8IHQ3_9FUNG</name>
<accession>A0A9W8IHQ3</accession>
<reference evidence="2" key="1">
    <citation type="submission" date="2022-07" db="EMBL/GenBank/DDBJ databases">
        <title>Phylogenomic reconstructions and comparative analyses of Kickxellomycotina fungi.</title>
        <authorList>
            <person name="Reynolds N.K."/>
            <person name="Stajich J.E."/>
            <person name="Barry K."/>
            <person name="Grigoriev I.V."/>
            <person name="Crous P."/>
            <person name="Smith M.E."/>
        </authorList>
    </citation>
    <scope>NUCLEOTIDE SEQUENCE</scope>
    <source>
        <strain evidence="2">NRRL 1566</strain>
    </source>
</reference>
<gene>
    <name evidence="2" type="ORF">IWW36_001497</name>
</gene>